<accession>A0AA38J921</accession>
<reference evidence="1" key="2">
    <citation type="journal article" date="2023" name="Proc. Natl. Acad. Sci. U.S.A.">
        <title>A global phylogenomic analysis of the shiitake genus Lentinula.</title>
        <authorList>
            <person name="Sierra-Patev S."/>
            <person name="Min B."/>
            <person name="Naranjo-Ortiz M."/>
            <person name="Looney B."/>
            <person name="Konkel Z."/>
            <person name="Slot J.C."/>
            <person name="Sakamoto Y."/>
            <person name="Steenwyk J.L."/>
            <person name="Rokas A."/>
            <person name="Carro J."/>
            <person name="Camarero S."/>
            <person name="Ferreira P."/>
            <person name="Molpeceres G."/>
            <person name="Ruiz-Duenas F.J."/>
            <person name="Serrano A."/>
            <person name="Henrissat B."/>
            <person name="Drula E."/>
            <person name="Hughes K.W."/>
            <person name="Mata J.L."/>
            <person name="Ishikawa N.K."/>
            <person name="Vargas-Isla R."/>
            <person name="Ushijima S."/>
            <person name="Smith C.A."/>
            <person name="Donoghue J."/>
            <person name="Ahrendt S."/>
            <person name="Andreopoulos W."/>
            <person name="He G."/>
            <person name="LaButti K."/>
            <person name="Lipzen A."/>
            <person name="Ng V."/>
            <person name="Riley R."/>
            <person name="Sandor L."/>
            <person name="Barry K."/>
            <person name="Martinez A.T."/>
            <person name="Xiao Y."/>
            <person name="Gibbons J.G."/>
            <person name="Terashima K."/>
            <person name="Grigoriev I.V."/>
            <person name="Hibbett D."/>
        </authorList>
    </citation>
    <scope>NUCLEOTIDE SEQUENCE</scope>
    <source>
        <strain evidence="1">ET3784</strain>
    </source>
</reference>
<protein>
    <submittedName>
        <fullName evidence="1">Uncharacterized protein</fullName>
    </submittedName>
</protein>
<proteinExistence type="predicted"/>
<evidence type="ECO:0000313" key="2">
    <source>
        <dbReference type="Proteomes" id="UP001176059"/>
    </source>
</evidence>
<dbReference type="Proteomes" id="UP001176059">
    <property type="component" value="Unassembled WGS sequence"/>
</dbReference>
<evidence type="ECO:0000313" key="1">
    <source>
        <dbReference type="EMBL" id="KAJ3718656.1"/>
    </source>
</evidence>
<dbReference type="EMBL" id="JANVFO010000068">
    <property type="protein sequence ID" value="KAJ3718656.1"/>
    <property type="molecule type" value="Genomic_DNA"/>
</dbReference>
<name>A0AA38J921_9AGAR</name>
<reference evidence="1" key="1">
    <citation type="submission" date="2022-08" db="EMBL/GenBank/DDBJ databases">
        <authorList>
            <consortium name="DOE Joint Genome Institute"/>
            <person name="Min B."/>
            <person name="Sierra-Patev S."/>
            <person name="Naranjo-Ortiz M."/>
            <person name="Looney B."/>
            <person name="Konkel Z."/>
            <person name="Slot J.C."/>
            <person name="Sakamoto Y."/>
            <person name="Steenwyk J.L."/>
            <person name="Rokas A."/>
            <person name="Carro J."/>
            <person name="Camarero S."/>
            <person name="Ferreira P."/>
            <person name="Molpeceres G."/>
            <person name="Ruiz-duenas F.J."/>
            <person name="Serrano A."/>
            <person name="Henrissat B."/>
            <person name="Drula E."/>
            <person name="Hughes K.W."/>
            <person name="Mata J.L."/>
            <person name="Ishikawa N.K."/>
            <person name="Vargas-Isla R."/>
            <person name="Ushijima S."/>
            <person name="Smith C.A."/>
            <person name="Ahrendt S."/>
            <person name="Andreopoulos W."/>
            <person name="He G."/>
            <person name="LaButti K."/>
            <person name="Lipzen A."/>
            <person name="Ng V."/>
            <person name="Riley R."/>
            <person name="Sandor L."/>
            <person name="Barry K."/>
            <person name="Martinez A.T."/>
            <person name="Xiao Y."/>
            <person name="Gibbons J.G."/>
            <person name="Terashima K."/>
            <person name="Hibbett D.S."/>
            <person name="Grigoriev I.V."/>
        </authorList>
    </citation>
    <scope>NUCLEOTIDE SEQUENCE</scope>
    <source>
        <strain evidence="1">ET3784</strain>
    </source>
</reference>
<sequence>MQDEFGLKAAFAETLIHILHPKYRKAIRLQVNSKSSFDTENPVDEYSQELGHATSDMGIPERGVVLELPHAFTIVLPTTMYDEKHLGNVLGALTDSDATEALRAIGPIETFEVVAMVHSNFNFMASEVIAGRYLVRFTSNSDLEDPAQIIGTGSIIKPPFAYNPLHDMESIRWILVYLPYFRKTMTSKISPMLISLIFVVDIARAFAAKLHAGYRKFEANFKLTLVDERHFKIHD</sequence>
<dbReference type="AlphaFoldDB" id="A0AA38J921"/>
<comment type="caution">
    <text evidence="1">The sequence shown here is derived from an EMBL/GenBank/DDBJ whole genome shotgun (WGS) entry which is preliminary data.</text>
</comment>
<keyword evidence="2" id="KW-1185">Reference proteome</keyword>
<gene>
    <name evidence="1" type="ORF">DFJ43DRAFT_1042882</name>
</gene>
<organism evidence="1 2">
    <name type="scientific">Lentinula guzmanii</name>
    <dbReference type="NCBI Taxonomy" id="2804957"/>
    <lineage>
        <taxon>Eukaryota</taxon>
        <taxon>Fungi</taxon>
        <taxon>Dikarya</taxon>
        <taxon>Basidiomycota</taxon>
        <taxon>Agaricomycotina</taxon>
        <taxon>Agaricomycetes</taxon>
        <taxon>Agaricomycetidae</taxon>
        <taxon>Agaricales</taxon>
        <taxon>Marasmiineae</taxon>
        <taxon>Omphalotaceae</taxon>
        <taxon>Lentinula</taxon>
    </lineage>
</organism>